<evidence type="ECO:0000256" key="1">
    <source>
        <dbReference type="ARBA" id="ARBA00022801"/>
    </source>
</evidence>
<organism evidence="4 5">
    <name type="scientific">Anoxynatronum sibiricum</name>
    <dbReference type="NCBI Taxonomy" id="210623"/>
    <lineage>
        <taxon>Bacteria</taxon>
        <taxon>Bacillati</taxon>
        <taxon>Bacillota</taxon>
        <taxon>Clostridia</taxon>
        <taxon>Eubacteriales</taxon>
        <taxon>Clostridiaceae</taxon>
        <taxon>Anoxynatronum</taxon>
    </lineage>
</organism>
<dbReference type="InterPro" id="IPR051703">
    <property type="entry name" value="NF-kappa-B_Signaling_Reg"/>
</dbReference>
<feature type="coiled-coil region" evidence="2">
    <location>
        <begin position="230"/>
        <end position="257"/>
    </location>
</feature>
<keyword evidence="2" id="KW-0175">Coiled coil</keyword>
<dbReference type="SUPFAM" id="SSF52980">
    <property type="entry name" value="Restriction endonuclease-like"/>
    <property type="match status" value="1"/>
</dbReference>
<evidence type="ECO:0000313" key="4">
    <source>
        <dbReference type="EMBL" id="MEN1761737.1"/>
    </source>
</evidence>
<name>A0ABU9VX51_9CLOT</name>
<dbReference type="PANTHER" id="PTHR46609:SF6">
    <property type="entry name" value="EXONUCLEASE, PHAGE-TYPE_RECB, C-TERMINAL DOMAIN-CONTAINING PROTEIN-RELATED"/>
    <property type="match status" value="1"/>
</dbReference>
<dbReference type="InterPro" id="IPR011335">
    <property type="entry name" value="Restrct_endonuc-II-like"/>
</dbReference>
<keyword evidence="1" id="KW-0378">Hydrolase</keyword>
<sequence>MNATILVHTNGLTHEEWLCHRRSGIGGSDAAAIAGVSRWKDPFSVYMDKTDKGQPFETNEALYWGSTLENVVISEFMKRSGLRVEPLPVILQHPEVPYLLANLDGIVIDDEGHVGVFEAKTANAFSKCEWEGDKVPDAYMLQVQHYLNVTGYDYAYIAVLIGGNEFQYKRIQRDNEMIQHLMALEMHFWTNHVLAKSPPVPTAQSTELLALLYPGGKKETLILPADSLDLIKAFETHQASEKEAKNLKDEAAAKIKALMGDHETAAIDGHCTIKWTPVSSERFDTTAFKKKHPILAQEYTKASISRRFTVKSK</sequence>
<dbReference type="Gene3D" id="3.90.320.10">
    <property type="match status" value="1"/>
</dbReference>
<proteinExistence type="predicted"/>
<dbReference type="NCBIfam" id="TIGR03033">
    <property type="entry name" value="phage_rel_nuc"/>
    <property type="match status" value="1"/>
</dbReference>
<dbReference type="Proteomes" id="UP001407405">
    <property type="component" value="Unassembled WGS sequence"/>
</dbReference>
<evidence type="ECO:0000313" key="5">
    <source>
        <dbReference type="Proteomes" id="UP001407405"/>
    </source>
</evidence>
<dbReference type="EMBL" id="JBCITM010000020">
    <property type="protein sequence ID" value="MEN1761737.1"/>
    <property type="molecule type" value="Genomic_DNA"/>
</dbReference>
<dbReference type="Pfam" id="PF09588">
    <property type="entry name" value="YqaJ"/>
    <property type="match status" value="1"/>
</dbReference>
<dbReference type="InterPro" id="IPR017482">
    <property type="entry name" value="Lambda-type_endonuclease"/>
</dbReference>
<evidence type="ECO:0000256" key="2">
    <source>
        <dbReference type="SAM" id="Coils"/>
    </source>
</evidence>
<accession>A0ABU9VX51</accession>
<gene>
    <name evidence="4" type="ORF">AAIG11_14720</name>
</gene>
<dbReference type="PANTHER" id="PTHR46609">
    <property type="entry name" value="EXONUCLEASE, PHAGE-TYPE/RECB, C-TERMINAL DOMAIN-CONTAINING PROTEIN"/>
    <property type="match status" value="1"/>
</dbReference>
<dbReference type="InterPro" id="IPR011604">
    <property type="entry name" value="PDDEXK-like_dom_sf"/>
</dbReference>
<keyword evidence="5" id="KW-1185">Reference proteome</keyword>
<reference evidence="4 5" key="1">
    <citation type="submission" date="2024-04" db="EMBL/GenBank/DDBJ databases">
        <title>Genome sequencing and metabolic network reconstruction of aminoacids and betaine degradation by Anoxynatronum sibiricum.</title>
        <authorList>
            <person name="Detkova E.N."/>
            <person name="Boltjanskaja Y.V."/>
            <person name="Mardanov A.V."/>
            <person name="Kevbrin V."/>
        </authorList>
    </citation>
    <scope>NUCLEOTIDE SEQUENCE [LARGE SCALE GENOMIC DNA]</scope>
    <source>
        <strain evidence="4 5">Z-7981</strain>
    </source>
</reference>
<protein>
    <submittedName>
        <fullName evidence="4">Lambda-exonuclease family protein</fullName>
    </submittedName>
</protein>
<dbReference type="InterPro" id="IPR019080">
    <property type="entry name" value="YqaJ_viral_recombinase"/>
</dbReference>
<feature type="domain" description="YqaJ viral recombinase" evidence="3">
    <location>
        <begin position="16"/>
        <end position="153"/>
    </location>
</feature>
<evidence type="ECO:0000259" key="3">
    <source>
        <dbReference type="Pfam" id="PF09588"/>
    </source>
</evidence>
<comment type="caution">
    <text evidence="4">The sequence shown here is derived from an EMBL/GenBank/DDBJ whole genome shotgun (WGS) entry which is preliminary data.</text>
</comment>